<protein>
    <submittedName>
        <fullName evidence="1">Uncharacterized protein</fullName>
    </submittedName>
</protein>
<sequence length="61" mass="6720">MHQPAKTTINLKQLCAAPLIVFKYLLDTNHVVSVLVNASYRTIKAILVVPDCQVSKATRAI</sequence>
<dbReference type="PaxDb" id="4113-PGSC0003DMT400066194"/>
<evidence type="ECO:0000313" key="2">
    <source>
        <dbReference type="Proteomes" id="UP000011115"/>
    </source>
</evidence>
<organism evidence="1 2">
    <name type="scientific">Solanum tuberosum</name>
    <name type="common">Potato</name>
    <dbReference type="NCBI Taxonomy" id="4113"/>
    <lineage>
        <taxon>Eukaryota</taxon>
        <taxon>Viridiplantae</taxon>
        <taxon>Streptophyta</taxon>
        <taxon>Embryophyta</taxon>
        <taxon>Tracheophyta</taxon>
        <taxon>Spermatophyta</taxon>
        <taxon>Magnoliopsida</taxon>
        <taxon>eudicotyledons</taxon>
        <taxon>Gunneridae</taxon>
        <taxon>Pentapetalae</taxon>
        <taxon>asterids</taxon>
        <taxon>lamiids</taxon>
        <taxon>Solanales</taxon>
        <taxon>Solanaceae</taxon>
        <taxon>Solanoideae</taxon>
        <taxon>Solaneae</taxon>
        <taxon>Solanum</taxon>
    </lineage>
</organism>
<reference evidence="2" key="1">
    <citation type="journal article" date="2011" name="Nature">
        <title>Genome sequence and analysis of the tuber crop potato.</title>
        <authorList>
            <consortium name="The Potato Genome Sequencing Consortium"/>
        </authorList>
    </citation>
    <scope>NUCLEOTIDE SEQUENCE [LARGE SCALE GENOMIC DNA]</scope>
    <source>
        <strain evidence="2">cv. DM1-3 516 R44</strain>
    </source>
</reference>
<dbReference type="Gramene" id="PGSC0003DMT400066194">
    <property type="protein sequence ID" value="PGSC0003DMT400066194"/>
    <property type="gene ID" value="PGSC0003DMG400025762"/>
</dbReference>
<accession>M1CF63</accession>
<dbReference type="HOGENOM" id="CLU_2927141_0_0_1"/>
<reference evidence="1" key="2">
    <citation type="submission" date="2015-06" db="UniProtKB">
        <authorList>
            <consortium name="EnsemblPlants"/>
        </authorList>
    </citation>
    <scope>IDENTIFICATION</scope>
    <source>
        <strain evidence="1">DM1-3 516 R44</strain>
    </source>
</reference>
<evidence type="ECO:0000313" key="1">
    <source>
        <dbReference type="EnsemblPlants" id="PGSC0003DMT400066194"/>
    </source>
</evidence>
<dbReference type="Proteomes" id="UP000011115">
    <property type="component" value="Unassembled WGS sequence"/>
</dbReference>
<keyword evidence="2" id="KW-1185">Reference proteome</keyword>
<name>M1CF63_SOLTU</name>
<dbReference type="AlphaFoldDB" id="M1CF63"/>
<proteinExistence type="predicted"/>
<dbReference type="EnsemblPlants" id="PGSC0003DMT400066194">
    <property type="protein sequence ID" value="PGSC0003DMT400066194"/>
    <property type="gene ID" value="PGSC0003DMG400025762"/>
</dbReference>
<dbReference type="InParanoid" id="M1CF63"/>